<protein>
    <recommendedName>
        <fullName evidence="1">asparaginase</fullName>
        <ecNumber evidence="1">3.5.1.1</ecNumber>
    </recommendedName>
</protein>
<dbReference type="PIRSF" id="PIRSF001220">
    <property type="entry name" value="L-ASNase_gatD"/>
    <property type="match status" value="1"/>
</dbReference>
<dbReference type="EMBL" id="HF548281">
    <property type="protein sequence ID" value="CCO21052.1"/>
    <property type="molecule type" value="Genomic_DNA"/>
</dbReference>
<gene>
    <name evidence="6" type="ORF">BN138_240</name>
</gene>
<dbReference type="GO" id="GO:0009066">
    <property type="term" value="P:aspartate family amino acid metabolic process"/>
    <property type="evidence" value="ECO:0007669"/>
    <property type="project" value="UniProtKB-ARBA"/>
</dbReference>
<dbReference type="SMART" id="SM00870">
    <property type="entry name" value="Asparaginase"/>
    <property type="match status" value="1"/>
</dbReference>
<dbReference type="InterPro" id="IPR036152">
    <property type="entry name" value="Asp/glu_Ase-like_sf"/>
</dbReference>
<dbReference type="EC" id="3.5.1.1" evidence="1"/>
<dbReference type="PIRSF" id="PIRSF500176">
    <property type="entry name" value="L_ASNase"/>
    <property type="match status" value="1"/>
</dbReference>
<dbReference type="InterPro" id="IPR027475">
    <property type="entry name" value="Asparaginase/glutaminase_AS2"/>
</dbReference>
<dbReference type="InterPro" id="IPR037152">
    <property type="entry name" value="L-asparaginase_N_sf"/>
</dbReference>
<reference evidence="6" key="1">
    <citation type="submission" date="2012-10" db="EMBL/GenBank/DDBJ databases">
        <authorList>
            <person name="Sandrine L."/>
        </authorList>
    </citation>
    <scope>NUCLEOTIDE SEQUENCE</scope>
</reference>
<dbReference type="PROSITE" id="PS00917">
    <property type="entry name" value="ASN_GLN_ASE_2"/>
    <property type="match status" value="1"/>
</dbReference>
<dbReference type="PROSITE" id="PS51732">
    <property type="entry name" value="ASN_GLN_ASE_3"/>
    <property type="match status" value="1"/>
</dbReference>
<dbReference type="FunFam" id="3.40.50.40:FF:000001">
    <property type="entry name" value="L-asparaginase 1"/>
    <property type="match status" value="1"/>
</dbReference>
<dbReference type="InterPro" id="IPR040919">
    <property type="entry name" value="Asparaginase_C"/>
</dbReference>
<feature type="region of interest" description="Disordered" evidence="3">
    <location>
        <begin position="349"/>
        <end position="370"/>
    </location>
</feature>
<organism evidence="6">
    <name type="scientific">termite gut metagenome</name>
    <dbReference type="NCBI Taxonomy" id="433724"/>
    <lineage>
        <taxon>unclassified sequences</taxon>
        <taxon>metagenomes</taxon>
        <taxon>organismal metagenomes</taxon>
    </lineage>
</organism>
<dbReference type="SUPFAM" id="SSF53774">
    <property type="entry name" value="Glutaminase/Asparaginase"/>
    <property type="match status" value="1"/>
</dbReference>
<dbReference type="PANTHER" id="PTHR11707">
    <property type="entry name" value="L-ASPARAGINASE"/>
    <property type="match status" value="1"/>
</dbReference>
<evidence type="ECO:0000256" key="1">
    <source>
        <dbReference type="ARBA" id="ARBA00012920"/>
    </source>
</evidence>
<dbReference type="PRINTS" id="PR00139">
    <property type="entry name" value="ASNGLNASE"/>
</dbReference>
<dbReference type="Gene3D" id="3.40.50.1170">
    <property type="entry name" value="L-asparaginase, N-terminal domain"/>
    <property type="match status" value="1"/>
</dbReference>
<evidence type="ECO:0000259" key="4">
    <source>
        <dbReference type="Pfam" id="PF00710"/>
    </source>
</evidence>
<dbReference type="InterPro" id="IPR027474">
    <property type="entry name" value="L-asparaginase_N"/>
</dbReference>
<feature type="compositionally biased region" description="Basic and acidic residues" evidence="3">
    <location>
        <begin position="355"/>
        <end position="370"/>
    </location>
</feature>
<dbReference type="CDD" id="cd08963">
    <property type="entry name" value="L-asparaginase_I"/>
    <property type="match status" value="1"/>
</dbReference>
<dbReference type="Pfam" id="PF00710">
    <property type="entry name" value="Asparaginase"/>
    <property type="match status" value="2"/>
</dbReference>
<accession>S0DDK2</accession>
<evidence type="ECO:0000256" key="3">
    <source>
        <dbReference type="SAM" id="MobiDB-lite"/>
    </source>
</evidence>
<name>S0DDK2_9ZZZZ</name>
<evidence type="ECO:0000259" key="5">
    <source>
        <dbReference type="Pfam" id="PF17763"/>
    </source>
</evidence>
<dbReference type="InterPro" id="IPR041725">
    <property type="entry name" value="L-asparaginase_I"/>
</dbReference>
<proteinExistence type="predicted"/>
<sequence length="370" mass="39866">MVSDPATGALKSLNFRDIYDEIPALKRLGVEIEYYEGFEPIDSSDVTPGTWARLAEVLRDNYARFDGFVVLHGTDTMAWTASAISFMLENLAKPVVFTGSQIPIGVLRTDGRENLVTAVEIAAAHTPDGHGAAPKRHGAPPSGLPAVPEVSIYFQNRLFRANRTTKWSAEQLNAFTSENYPPLAEVGVSINYNQGAIRRPERVAENAGKAGVASVTAPRDLRISTALCPDVTLVRLFPGMQPRILEAMLDVEGLKGVVLQTFGAGNTPTAPWFFDALRRTIARGIPIVNVTQCIAGGVQPIYESGIRLAEAGVVSGRDMTAEAALTKLMYVLGKGLPPAGTLRELNSPLRGEFTTSREHGSTAHDAEARK</sequence>
<dbReference type="Pfam" id="PF17763">
    <property type="entry name" value="Asparaginase_C"/>
    <property type="match status" value="1"/>
</dbReference>
<evidence type="ECO:0000256" key="2">
    <source>
        <dbReference type="ARBA" id="ARBA00022801"/>
    </source>
</evidence>
<feature type="domain" description="L-asparaginase N-terminal" evidence="4">
    <location>
        <begin position="146"/>
        <end position="196"/>
    </location>
</feature>
<dbReference type="GO" id="GO:0004067">
    <property type="term" value="F:asparaginase activity"/>
    <property type="evidence" value="ECO:0007669"/>
    <property type="project" value="UniProtKB-EC"/>
</dbReference>
<dbReference type="PANTHER" id="PTHR11707:SF28">
    <property type="entry name" value="60 KDA LYSOPHOSPHOLIPASE"/>
    <property type="match status" value="1"/>
</dbReference>
<dbReference type="AlphaFoldDB" id="S0DDK2"/>
<dbReference type="InterPro" id="IPR006034">
    <property type="entry name" value="Asparaginase/glutaminase-like"/>
</dbReference>
<keyword evidence="2" id="KW-0378">Hydrolase</keyword>
<evidence type="ECO:0000313" key="6">
    <source>
        <dbReference type="EMBL" id="CCO21052.1"/>
    </source>
</evidence>
<feature type="domain" description="Asparaginase/glutaminase C-terminal" evidence="5">
    <location>
        <begin position="230"/>
        <end position="338"/>
    </location>
</feature>
<dbReference type="Gene3D" id="3.40.50.40">
    <property type="match status" value="1"/>
</dbReference>
<feature type="domain" description="L-asparaginase N-terminal" evidence="4">
    <location>
        <begin position="1"/>
        <end position="132"/>
    </location>
</feature>
<dbReference type="InterPro" id="IPR027473">
    <property type="entry name" value="L-asparaginase_C"/>
</dbReference>
<reference evidence="6" key="2">
    <citation type="journal article" date="2013" name="Biotechnol. Biofuels">
        <title>Mining for hemicellulases in the fungus-growing termite Pseudacanthotermes militaris using functional metagenomics.</title>
        <authorList>
            <person name="Bastien G."/>
            <person name="Arnal G."/>
            <person name="Bozonnet S."/>
            <person name="Laguerre S."/>
            <person name="Ferreira F."/>
            <person name="Faure R."/>
            <person name="Henrissat B."/>
            <person name="Lefevre F."/>
            <person name="Robe P."/>
            <person name="Bouchez O."/>
            <person name="Noirot C."/>
            <person name="Dumon C."/>
            <person name="O'Donohue M."/>
        </authorList>
    </citation>
    <scope>NUCLEOTIDE SEQUENCE</scope>
</reference>